<dbReference type="AlphaFoldDB" id="A0A1N6M8E7"/>
<dbReference type="EMBL" id="FSSB01000021">
    <property type="protein sequence ID" value="SIO95733.1"/>
    <property type="molecule type" value="Genomic_DNA"/>
</dbReference>
<feature type="transmembrane region" description="Helical" evidence="1">
    <location>
        <begin position="20"/>
        <end position="41"/>
    </location>
</feature>
<keyword evidence="1" id="KW-0472">Membrane</keyword>
<organism evidence="2 3">
    <name type="scientific">Vibrio spartinae</name>
    <dbReference type="NCBI Taxonomy" id="1918945"/>
    <lineage>
        <taxon>Bacteria</taxon>
        <taxon>Pseudomonadati</taxon>
        <taxon>Pseudomonadota</taxon>
        <taxon>Gammaproteobacteria</taxon>
        <taxon>Vibrionales</taxon>
        <taxon>Vibrionaceae</taxon>
        <taxon>Vibrio</taxon>
    </lineage>
</organism>
<dbReference type="PRINTS" id="PR01490">
    <property type="entry name" value="RTXTOXIND"/>
</dbReference>
<protein>
    <recommendedName>
        <fullName evidence="4">Hemolysin secretion protein D, chromosomal</fullName>
    </recommendedName>
</protein>
<dbReference type="OrthoDB" id="9775513at2"/>
<dbReference type="Gene3D" id="2.40.30.170">
    <property type="match status" value="1"/>
</dbReference>
<gene>
    <name evidence="2" type="ORF">VSP9026_03485</name>
</gene>
<proteinExistence type="predicted"/>
<keyword evidence="1" id="KW-0812">Transmembrane</keyword>
<dbReference type="Proteomes" id="UP000184774">
    <property type="component" value="Unassembled WGS sequence"/>
</dbReference>
<evidence type="ECO:0000313" key="3">
    <source>
        <dbReference type="Proteomes" id="UP000184774"/>
    </source>
</evidence>
<keyword evidence="1" id="KW-1133">Transmembrane helix</keyword>
<evidence type="ECO:0000313" key="2">
    <source>
        <dbReference type="EMBL" id="SIO95733.1"/>
    </source>
</evidence>
<name>A0A1N6M8E7_9VIBR</name>
<evidence type="ECO:0000256" key="1">
    <source>
        <dbReference type="SAM" id="Phobius"/>
    </source>
</evidence>
<evidence type="ECO:0008006" key="4">
    <source>
        <dbReference type="Google" id="ProtNLM"/>
    </source>
</evidence>
<sequence length="404" mass="47029">MSKLNSNSDVKSELHKEYKLIINITIVLLIICFVLSFFVTIKRRVVLEDAFIKTAPEPVLFYAEKDIDIKSYKVRDGDVVRNGDSIYNAINPDLEEAESLLLQQIKRDKTKINALNEYISNIYEKMNIEKNYEEFRFNKNKIELKNIDSILKEHRDDYDFFSKGYKEQMNFVDNVSNQSNNYLSIKDIIKYKIELFASRSDLIDLQSDILNLEKRKFLLDDEQNRYTIGATKYKELDIEINQIKGDLAVLISELNVKKTRMDNIRSSKLRIEGVAKSGGKIEFNNINGIRPKQVKKGELIFTIYPEGNHFIAKGVVSEKYIRKIKIGQNVELKMDAYDYLKYGAIKGKVEAVFGVKNGRSEIVINIIDKRDFDLEFGNSIKAFIILNEVNLYEYLYEILFPYIA</sequence>
<reference evidence="2 3" key="1">
    <citation type="submission" date="2016-12" db="EMBL/GenBank/DDBJ databases">
        <authorList>
            <person name="Song W.-J."/>
            <person name="Kurnit D.M."/>
        </authorList>
    </citation>
    <scope>NUCLEOTIDE SEQUENCE [LARGE SCALE GENOMIC DNA]</scope>
    <source>
        <strain evidence="2 3">CECT 9026</strain>
    </source>
</reference>
<accession>A0A1N6M8E7</accession>
<dbReference type="RefSeq" id="WP_074374216.1">
    <property type="nucleotide sequence ID" value="NZ_AP024907.1"/>
</dbReference>